<dbReference type="AlphaFoldDB" id="K5VBH7"/>
<dbReference type="OrthoDB" id="2742161at2759"/>
<gene>
    <name evidence="2" type="ORF">PHACADRAFT_108951</name>
</gene>
<dbReference type="InParanoid" id="K5VBH7"/>
<organism evidence="2 3">
    <name type="scientific">Phanerochaete carnosa (strain HHB-10118-sp)</name>
    <name type="common">White-rot fungus</name>
    <name type="synonym">Peniophora carnosa</name>
    <dbReference type="NCBI Taxonomy" id="650164"/>
    <lineage>
        <taxon>Eukaryota</taxon>
        <taxon>Fungi</taxon>
        <taxon>Dikarya</taxon>
        <taxon>Basidiomycota</taxon>
        <taxon>Agaricomycotina</taxon>
        <taxon>Agaricomycetes</taxon>
        <taxon>Polyporales</taxon>
        <taxon>Phanerochaetaceae</taxon>
        <taxon>Phanerochaete</taxon>
    </lineage>
</organism>
<reference evidence="2 3" key="1">
    <citation type="journal article" date="2012" name="BMC Genomics">
        <title>Comparative genomics of the white-rot fungi, Phanerochaete carnosa and P. chrysosporium, to elucidate the genetic basis of the distinct wood types they colonize.</title>
        <authorList>
            <person name="Suzuki H."/>
            <person name="MacDonald J."/>
            <person name="Syed K."/>
            <person name="Salamov A."/>
            <person name="Hori C."/>
            <person name="Aerts A."/>
            <person name="Henrissat B."/>
            <person name="Wiebenga A."/>
            <person name="vanKuyk P.A."/>
            <person name="Barry K."/>
            <person name="Lindquist E."/>
            <person name="LaButti K."/>
            <person name="Lapidus A."/>
            <person name="Lucas S."/>
            <person name="Coutinho P."/>
            <person name="Gong Y."/>
            <person name="Samejima M."/>
            <person name="Mahadevan R."/>
            <person name="Abou-Zaid M."/>
            <person name="de Vries R.P."/>
            <person name="Igarashi K."/>
            <person name="Yadav J.S."/>
            <person name="Grigoriev I.V."/>
            <person name="Master E.R."/>
        </authorList>
    </citation>
    <scope>NUCLEOTIDE SEQUENCE [LARGE SCALE GENOMIC DNA]</scope>
    <source>
        <strain evidence="2 3">HHB-10118-sp</strain>
    </source>
</reference>
<dbReference type="Pfam" id="PF18803">
    <property type="entry name" value="CxC2"/>
    <property type="match status" value="1"/>
</dbReference>
<dbReference type="RefSeq" id="XP_007403015.1">
    <property type="nucleotide sequence ID" value="XM_007402953.1"/>
</dbReference>
<dbReference type="PANTHER" id="PTHR33096">
    <property type="entry name" value="CXC2 DOMAIN-CONTAINING PROTEIN"/>
    <property type="match status" value="1"/>
</dbReference>
<protein>
    <recommendedName>
        <fullName evidence="1">CxC2-like cysteine cluster KDZ transposase-associated domain-containing protein</fullName>
    </recommendedName>
</protein>
<dbReference type="PANTHER" id="PTHR33096:SF1">
    <property type="entry name" value="CXC1-LIKE CYSTEINE CLUSTER ASSOCIATED WITH KDZ TRANSPOSASES DOMAIN-CONTAINING PROTEIN"/>
    <property type="match status" value="1"/>
</dbReference>
<keyword evidence="3" id="KW-1185">Reference proteome</keyword>
<name>K5VBH7_PHACS</name>
<sequence length="518" mass="59268">MQDFLDRHAEAALDDLLADEKGPFNLVCQECKTELEEGSVMYRCFECFMPPVVCEGCIIRSHRHNPFHFVQEWETRRRFWLRKPLTAVAGLVLEFGHGGYSCSYSTTPPRPMCIISEHGVHDVAVRFCACRDRISDKPAPEATQLLRHGFWPASWDKPHTAFTIPLLKLFALLCHQANVSAYDFYKVMRRKTDNIEPHEDRYREFMTAARTFDHITNLKRHGRKVRELVYASLAILCPACPQPGINMEPGWRSRAEDLRFLDALFYAIDGNFHANLKDKRMDVEDFPLSKGAAYFADEDAFAGFSAKLPPLGPEPSTCHKFEAMGYGPYWGKVSGTVGLFCARHMIVLPGGHVDLQKGERFVNVDFASASGLQRWMDLLLHYSAYDINCQYRLYFEKRMKELWEMREQIDAMKVIPEKPFPKTVAGVGKFHALGHNKDCRAKWGIGLQPGGNQVDGEAPERVWPSINALGNRVREMNPGNRHDHMNAQYSDQNIRRVQKMRTCGLFLRHGVGLIKDIL</sequence>
<dbReference type="Proteomes" id="UP000008370">
    <property type="component" value="Unassembled WGS sequence"/>
</dbReference>
<feature type="domain" description="CxC2-like cysteine cluster KDZ transposase-associated" evidence="1">
    <location>
        <begin position="89"/>
        <end position="195"/>
    </location>
</feature>
<dbReference type="HOGENOM" id="CLU_003703_12_0_1"/>
<evidence type="ECO:0000313" key="3">
    <source>
        <dbReference type="Proteomes" id="UP000008370"/>
    </source>
</evidence>
<dbReference type="InterPro" id="IPR041457">
    <property type="entry name" value="CxC2_KDZ-assoc"/>
</dbReference>
<evidence type="ECO:0000313" key="2">
    <source>
        <dbReference type="EMBL" id="EKM48433.1"/>
    </source>
</evidence>
<dbReference type="EMBL" id="JH931059">
    <property type="protein sequence ID" value="EKM48433.1"/>
    <property type="molecule type" value="Genomic_DNA"/>
</dbReference>
<dbReference type="STRING" id="650164.K5VBH7"/>
<dbReference type="Pfam" id="PF18758">
    <property type="entry name" value="KDZ"/>
    <property type="match status" value="1"/>
</dbReference>
<dbReference type="GeneID" id="18907553"/>
<dbReference type="InterPro" id="IPR040521">
    <property type="entry name" value="KDZ"/>
</dbReference>
<proteinExistence type="predicted"/>
<dbReference type="KEGG" id="pco:PHACADRAFT_108951"/>
<accession>K5VBH7</accession>
<evidence type="ECO:0000259" key="1">
    <source>
        <dbReference type="Pfam" id="PF18803"/>
    </source>
</evidence>